<name>A0A1G9W416_9PROT</name>
<dbReference type="PIRSF" id="PIRSF012508">
    <property type="entry name" value="YerC"/>
    <property type="match status" value="1"/>
</dbReference>
<dbReference type="Proteomes" id="UP000199759">
    <property type="component" value="Unassembled WGS sequence"/>
</dbReference>
<dbReference type="EMBL" id="FNHG01000022">
    <property type="protein sequence ID" value="SDM78947.1"/>
    <property type="molecule type" value="Genomic_DNA"/>
</dbReference>
<dbReference type="Pfam" id="PF01371">
    <property type="entry name" value="Trp_repressor"/>
    <property type="match status" value="1"/>
</dbReference>
<dbReference type="InterPro" id="IPR010921">
    <property type="entry name" value="Trp_repressor/repl_initiator"/>
</dbReference>
<dbReference type="GO" id="GO:0003700">
    <property type="term" value="F:DNA-binding transcription factor activity"/>
    <property type="evidence" value="ECO:0007669"/>
    <property type="project" value="InterPro"/>
</dbReference>
<protein>
    <submittedName>
        <fullName evidence="1">TrpR-related protein YerC/YecD</fullName>
    </submittedName>
</protein>
<keyword evidence="2" id="KW-1185">Reference proteome</keyword>
<dbReference type="PANTHER" id="PTHR40080:SF1">
    <property type="entry name" value="TRPR-LIKE PROTEIN YERC_YECD"/>
    <property type="match status" value="1"/>
</dbReference>
<organism evidence="1 2">
    <name type="scientific">Maricaulis salignorans</name>
    <dbReference type="NCBI Taxonomy" id="144026"/>
    <lineage>
        <taxon>Bacteria</taxon>
        <taxon>Pseudomonadati</taxon>
        <taxon>Pseudomonadota</taxon>
        <taxon>Alphaproteobacteria</taxon>
        <taxon>Maricaulales</taxon>
        <taxon>Maricaulaceae</taxon>
        <taxon>Maricaulis</taxon>
    </lineage>
</organism>
<proteinExistence type="predicted"/>
<evidence type="ECO:0000313" key="1">
    <source>
        <dbReference type="EMBL" id="SDM78947.1"/>
    </source>
</evidence>
<dbReference type="NCBIfam" id="TIGR02531">
    <property type="entry name" value="yecD_yerC"/>
    <property type="match status" value="1"/>
</dbReference>
<dbReference type="RefSeq" id="WP_233342506.1">
    <property type="nucleotide sequence ID" value="NZ_FNHG01000022.1"/>
</dbReference>
<dbReference type="AlphaFoldDB" id="A0A1G9W416"/>
<dbReference type="InterPro" id="IPR013368">
    <property type="entry name" value="YecD_YerC"/>
</dbReference>
<reference evidence="1 2" key="1">
    <citation type="submission" date="2016-10" db="EMBL/GenBank/DDBJ databases">
        <authorList>
            <person name="de Groot N.N."/>
        </authorList>
    </citation>
    <scope>NUCLEOTIDE SEQUENCE [LARGE SCALE GENOMIC DNA]</scope>
    <source>
        <strain evidence="1 2">DSM 16077</strain>
    </source>
</reference>
<dbReference type="InterPro" id="IPR000831">
    <property type="entry name" value="Trp_repress"/>
</dbReference>
<evidence type="ECO:0000313" key="2">
    <source>
        <dbReference type="Proteomes" id="UP000199759"/>
    </source>
</evidence>
<accession>A0A1G9W416</accession>
<dbReference type="Gene3D" id="1.10.1270.10">
    <property type="entry name" value="TrpR-like"/>
    <property type="match status" value="1"/>
</dbReference>
<dbReference type="PANTHER" id="PTHR40080">
    <property type="entry name" value="LMO1763 PROTEIN"/>
    <property type="match status" value="1"/>
</dbReference>
<dbReference type="GO" id="GO:0043565">
    <property type="term" value="F:sequence-specific DNA binding"/>
    <property type="evidence" value="ECO:0007669"/>
    <property type="project" value="InterPro"/>
</dbReference>
<dbReference type="STRING" id="144026.SAMN04488568_12220"/>
<dbReference type="InterPro" id="IPR038116">
    <property type="entry name" value="TrpR-like_sf"/>
</dbReference>
<sequence>MIDDMTDDRRNDPPDLGPLCAALRAIKTEEEGERFLRDLLTPGEMKTLTERWRVAGLLAEGGHSYREISEMTGASTTTVTRVSRFLTQEPWQGYRLILERLKETQS</sequence>
<gene>
    <name evidence="1" type="ORF">SAMN04488568_12220</name>
</gene>
<dbReference type="SUPFAM" id="SSF48295">
    <property type="entry name" value="TrpR-like"/>
    <property type="match status" value="1"/>
</dbReference>